<dbReference type="AlphaFoldDB" id="A0A084GXW9"/>
<reference evidence="1 2" key="1">
    <citation type="journal article" date="2005" name="Int. J. Syst. Evol. Microbiol.">
        <title>Bacillus cibi sp. nov., isolated from jeotgal, a traditional Korean fermented seafood.</title>
        <authorList>
            <person name="Yoon J.H."/>
            <person name="Lee C.H."/>
            <person name="Oh T.K."/>
        </authorList>
    </citation>
    <scope>NUCLEOTIDE SEQUENCE [LARGE SCALE GENOMIC DNA]</scope>
    <source>
        <strain evidence="1 2">DSM 16189</strain>
    </source>
</reference>
<dbReference type="OrthoDB" id="2720594at2"/>
<dbReference type="Proteomes" id="UP000028549">
    <property type="component" value="Unassembled WGS sequence"/>
</dbReference>
<protein>
    <recommendedName>
        <fullName evidence="3">DUF4878 domain-containing protein</fullName>
    </recommendedName>
</protein>
<organism evidence="1 2">
    <name type="scientific">Metabacillus indicus</name>
    <name type="common">Bacillus indicus</name>
    <dbReference type="NCBI Taxonomy" id="246786"/>
    <lineage>
        <taxon>Bacteria</taxon>
        <taxon>Bacillati</taxon>
        <taxon>Bacillota</taxon>
        <taxon>Bacilli</taxon>
        <taxon>Bacillales</taxon>
        <taxon>Bacillaceae</taxon>
        <taxon>Metabacillus</taxon>
    </lineage>
</organism>
<proteinExistence type="predicted"/>
<comment type="caution">
    <text evidence="1">The sequence shown here is derived from an EMBL/GenBank/DDBJ whole genome shotgun (WGS) entry which is preliminary data.</text>
</comment>
<gene>
    <name evidence="1" type="ORF">GS18_0213985</name>
</gene>
<evidence type="ECO:0000313" key="2">
    <source>
        <dbReference type="Proteomes" id="UP000028549"/>
    </source>
</evidence>
<dbReference type="Gene3D" id="3.10.450.100">
    <property type="entry name" value="NTF2-like, domain 1"/>
    <property type="match status" value="1"/>
</dbReference>
<name>A0A084GXW9_METID</name>
<sequence length="150" mass="17874">MRRRRQWPVIPLLLVCAAGLLIYGAFHLFSPSSPKEAVQKFYRMEQNGNFGDAWELFHPLMKDRFAKNAYVTERSHIYMSHYGVSTFTFEIEKQKKVRRWRMAKGAPVFNEARLVQVRQTFKSKFGTFDVRQNVYAVKEKGDWKIVWEFE</sequence>
<dbReference type="InterPro" id="IPR032710">
    <property type="entry name" value="NTF2-like_dom_sf"/>
</dbReference>
<evidence type="ECO:0008006" key="3">
    <source>
        <dbReference type="Google" id="ProtNLM"/>
    </source>
</evidence>
<evidence type="ECO:0000313" key="1">
    <source>
        <dbReference type="EMBL" id="KEZ52181.1"/>
    </source>
</evidence>
<dbReference type="SUPFAM" id="SSF54427">
    <property type="entry name" value="NTF2-like"/>
    <property type="match status" value="1"/>
</dbReference>
<dbReference type="EMBL" id="JNVC02000005">
    <property type="protein sequence ID" value="KEZ52181.1"/>
    <property type="molecule type" value="Genomic_DNA"/>
</dbReference>
<keyword evidence="2" id="KW-1185">Reference proteome</keyword>
<dbReference type="STRING" id="246786.GS18_0213985"/>
<dbReference type="RefSeq" id="WP_029567015.1">
    <property type="nucleotide sequence ID" value="NZ_JNVC02000005.1"/>
</dbReference>
<accession>A0A084GXW9</accession>